<reference evidence="3" key="1">
    <citation type="submission" date="2022-01" db="EMBL/GenBank/DDBJ databases">
        <title>Genome Sequence Resource for Two Populations of Ditylenchus destructor, the Migratory Endoparasitic Phytonematode.</title>
        <authorList>
            <person name="Zhang H."/>
            <person name="Lin R."/>
            <person name="Xie B."/>
        </authorList>
    </citation>
    <scope>NUCLEOTIDE SEQUENCE</scope>
    <source>
        <strain evidence="3">BazhouSP</strain>
    </source>
</reference>
<feature type="region of interest" description="Disordered" evidence="1">
    <location>
        <begin position="287"/>
        <end position="322"/>
    </location>
</feature>
<sequence>MYKYKYLKEEYDQMDLAEPSGSRQETNHVGNGIARPINSGAETRRSSRQEQKDEFHTQFSEEDFQKDLNSRTKVIGPGGIVLPRLSELPQLVDENGKVTVMCFTWNIAGKAQRGLHRLNAVFSKISSKERPDIIAVALQELPSSTIKFHSHVVEVVGEALSTTHRVFCWVRKWSQMMIIFIRKRLSVYTSHPEYKFIATSRVAKPFKTKGAIGICFRLLQTSCVFIACHLTHGKLHSRIMDYQKLSKTFDFDCLHRLPASVLSPPSPLPMNGSASVPGAIDRAARSINSKPQSGSNSSANRQRRIAWSSKNDADSQELSSSNGSSHLLPALLSPGIPQTNSVVSAPLPLPIKRAANVFWFGDLNFRVQPIQTLVGIGRRLENRLFRRTHDYQPIIEHDELNVERSKGLLFADFKEGVIKFPPTHKFILGTNSYAENRVPSYTDRVLYWSKSSGSLVPLRYDCIWEITTSDHKPVYCLFSMKAVERAKPMLPYSLFAKDGSRATTQQFSQEDDRESGRKLAFLNVTTLFLTLSEPVSMSKVAGLRGAESCYTVS</sequence>
<feature type="region of interest" description="Disordered" evidence="1">
    <location>
        <begin position="16"/>
        <end position="58"/>
    </location>
</feature>
<feature type="compositionally biased region" description="Polar residues" evidence="1">
    <location>
        <begin position="287"/>
        <end position="300"/>
    </location>
</feature>
<gene>
    <name evidence="3" type="ORF">DdX_10097</name>
</gene>
<name>A0AAD4MYM3_9BILA</name>
<dbReference type="AlphaFoldDB" id="A0AAD4MYM3"/>
<dbReference type="GO" id="GO:0001726">
    <property type="term" value="C:ruffle"/>
    <property type="evidence" value="ECO:0007669"/>
    <property type="project" value="TreeGrafter"/>
</dbReference>
<dbReference type="GO" id="GO:0005886">
    <property type="term" value="C:plasma membrane"/>
    <property type="evidence" value="ECO:0007669"/>
    <property type="project" value="TreeGrafter"/>
</dbReference>
<feature type="domain" description="Inositol polyphosphate-related phosphatase" evidence="2">
    <location>
        <begin position="96"/>
        <end position="487"/>
    </location>
</feature>
<dbReference type="SUPFAM" id="SSF56219">
    <property type="entry name" value="DNase I-like"/>
    <property type="match status" value="1"/>
</dbReference>
<protein>
    <submittedName>
        <fullName evidence="3">Phosphatidylinositol 3,4,5-trisphosphate 5-phosphatase 2</fullName>
    </submittedName>
</protein>
<dbReference type="InterPro" id="IPR000300">
    <property type="entry name" value="IPPc"/>
</dbReference>
<dbReference type="PANTHER" id="PTHR11200:SF275">
    <property type="entry name" value="LD06095P"/>
    <property type="match status" value="1"/>
</dbReference>
<dbReference type="PANTHER" id="PTHR11200">
    <property type="entry name" value="INOSITOL 5-PHOSPHATASE"/>
    <property type="match status" value="1"/>
</dbReference>
<dbReference type="GO" id="GO:0004439">
    <property type="term" value="F:phosphatidylinositol-4,5-bisphosphate 5-phosphatase activity"/>
    <property type="evidence" value="ECO:0007669"/>
    <property type="project" value="TreeGrafter"/>
</dbReference>
<dbReference type="Pfam" id="PF22669">
    <property type="entry name" value="Exo_endo_phos2"/>
    <property type="match status" value="1"/>
</dbReference>
<accession>A0AAD4MYM3</accession>
<proteinExistence type="predicted"/>
<feature type="compositionally biased region" description="Basic and acidic residues" evidence="1">
    <location>
        <begin position="42"/>
        <end position="56"/>
    </location>
</feature>
<organism evidence="3 4">
    <name type="scientific">Ditylenchus destructor</name>
    <dbReference type="NCBI Taxonomy" id="166010"/>
    <lineage>
        <taxon>Eukaryota</taxon>
        <taxon>Metazoa</taxon>
        <taxon>Ecdysozoa</taxon>
        <taxon>Nematoda</taxon>
        <taxon>Chromadorea</taxon>
        <taxon>Rhabditida</taxon>
        <taxon>Tylenchina</taxon>
        <taxon>Tylenchomorpha</taxon>
        <taxon>Sphaerularioidea</taxon>
        <taxon>Anguinidae</taxon>
        <taxon>Anguininae</taxon>
        <taxon>Ditylenchus</taxon>
    </lineage>
</organism>
<comment type="caution">
    <text evidence="3">The sequence shown here is derived from an EMBL/GenBank/DDBJ whole genome shotgun (WGS) entry which is preliminary data.</text>
</comment>
<dbReference type="EMBL" id="JAKKPZ010000021">
    <property type="protein sequence ID" value="KAI1711635.1"/>
    <property type="molecule type" value="Genomic_DNA"/>
</dbReference>
<keyword evidence="4" id="KW-1185">Reference proteome</keyword>
<dbReference type="GO" id="GO:0005737">
    <property type="term" value="C:cytoplasm"/>
    <property type="evidence" value="ECO:0007669"/>
    <property type="project" value="TreeGrafter"/>
</dbReference>
<dbReference type="InterPro" id="IPR036691">
    <property type="entry name" value="Endo/exonu/phosph_ase_sf"/>
</dbReference>
<dbReference type="SMART" id="SM00128">
    <property type="entry name" value="IPPc"/>
    <property type="match status" value="1"/>
</dbReference>
<evidence type="ECO:0000313" key="3">
    <source>
        <dbReference type="EMBL" id="KAI1711635.1"/>
    </source>
</evidence>
<dbReference type="Gene3D" id="3.60.10.10">
    <property type="entry name" value="Endonuclease/exonuclease/phosphatase"/>
    <property type="match status" value="1"/>
</dbReference>
<evidence type="ECO:0000256" key="1">
    <source>
        <dbReference type="SAM" id="MobiDB-lite"/>
    </source>
</evidence>
<dbReference type="GO" id="GO:0046856">
    <property type="term" value="P:phosphatidylinositol dephosphorylation"/>
    <property type="evidence" value="ECO:0007669"/>
    <property type="project" value="InterPro"/>
</dbReference>
<evidence type="ECO:0000259" key="2">
    <source>
        <dbReference type="SMART" id="SM00128"/>
    </source>
</evidence>
<dbReference type="Proteomes" id="UP001201812">
    <property type="component" value="Unassembled WGS sequence"/>
</dbReference>
<dbReference type="InterPro" id="IPR046985">
    <property type="entry name" value="IP5"/>
</dbReference>
<evidence type="ECO:0000313" key="4">
    <source>
        <dbReference type="Proteomes" id="UP001201812"/>
    </source>
</evidence>